<dbReference type="InterPro" id="IPR044917">
    <property type="entry name" value="PRIMPOL"/>
</dbReference>
<feature type="compositionally biased region" description="Polar residues" evidence="8">
    <location>
        <begin position="481"/>
        <end position="490"/>
    </location>
</feature>
<protein>
    <recommendedName>
        <fullName evidence="4">DNA-directed primase/polymerase protein</fullName>
        <ecNumber evidence="6">2.7.7.102</ecNumber>
        <ecNumber evidence="2">2.7.7.7</ecNumber>
    </recommendedName>
</protein>
<evidence type="ECO:0000256" key="8">
    <source>
        <dbReference type="SAM" id="MobiDB-lite"/>
    </source>
</evidence>
<proteinExistence type="inferred from homology"/>
<dbReference type="GO" id="GO:0009411">
    <property type="term" value="P:response to UV"/>
    <property type="evidence" value="ECO:0007669"/>
    <property type="project" value="TreeGrafter"/>
</dbReference>
<evidence type="ECO:0000256" key="7">
    <source>
        <dbReference type="ARBA" id="ARBA00047303"/>
    </source>
</evidence>
<feature type="compositionally biased region" description="Basic and acidic residues" evidence="8">
    <location>
        <begin position="491"/>
        <end position="501"/>
    </location>
</feature>
<evidence type="ECO:0000256" key="3">
    <source>
        <dbReference type="ARBA" id="ARBA00022932"/>
    </source>
</evidence>
<dbReference type="GO" id="GO:0006264">
    <property type="term" value="P:mitochondrial DNA replication"/>
    <property type="evidence" value="ECO:0007669"/>
    <property type="project" value="TreeGrafter"/>
</dbReference>
<name>A0AAN9BTC9_9CAEN</name>
<dbReference type="GO" id="GO:0003682">
    <property type="term" value="F:chromatin binding"/>
    <property type="evidence" value="ECO:0007669"/>
    <property type="project" value="TreeGrafter"/>
</dbReference>
<dbReference type="GO" id="GO:0042276">
    <property type="term" value="P:error-prone translesion synthesis"/>
    <property type="evidence" value="ECO:0007669"/>
    <property type="project" value="InterPro"/>
</dbReference>
<dbReference type="GO" id="GO:0005759">
    <property type="term" value="C:mitochondrial matrix"/>
    <property type="evidence" value="ECO:0007669"/>
    <property type="project" value="TreeGrafter"/>
</dbReference>
<dbReference type="PANTHER" id="PTHR31399:SF0">
    <property type="entry name" value="DNA-DIRECTED PRIMASE_POLYMERASE PROTEIN"/>
    <property type="match status" value="1"/>
</dbReference>
<gene>
    <name evidence="9" type="ORF">V1264_011671</name>
</gene>
<feature type="region of interest" description="Disordered" evidence="8">
    <location>
        <begin position="481"/>
        <end position="501"/>
    </location>
</feature>
<keyword evidence="3" id="KW-0548">Nucleotidyltransferase</keyword>
<organism evidence="9 10">
    <name type="scientific">Littorina saxatilis</name>
    <dbReference type="NCBI Taxonomy" id="31220"/>
    <lineage>
        <taxon>Eukaryota</taxon>
        <taxon>Metazoa</taxon>
        <taxon>Spiralia</taxon>
        <taxon>Lophotrochozoa</taxon>
        <taxon>Mollusca</taxon>
        <taxon>Gastropoda</taxon>
        <taxon>Caenogastropoda</taxon>
        <taxon>Littorinimorpha</taxon>
        <taxon>Littorinoidea</taxon>
        <taxon>Littorinidae</taxon>
        <taxon>Littorina</taxon>
    </lineage>
</organism>
<accession>A0AAN9BTC9</accession>
<dbReference type="EC" id="2.7.7.102" evidence="6"/>
<sequence>MSASAPDRSLPAITFYGLQSKKRSLAIKRSLEHQSKRLRAEKIPDPYHSRILGPSSCWQIFHRQQEALDFVSSKGEDLHVFAFECQHPDKRSGQRQFLVATYPVFWHYYMQLDVCQRHHYEVIPEGSPCKLYFDLEFNRQANPSADGPAMVETLIKYVCCWLGELYGVQCSRQDILELNASTETKFSRHLIFQGKGPVFKDNITEGHFIRAIFDKLEDGLFYEHLALQKDEHGSEGCAKLEAVTVDPAATSHQKVLLISSNTKPTEDLAVNDLQCIGSEECWCPLNFPEVKSRVTLTKQCEKCEGHRHDELQTVDPTDQCWCGSENDRCTREHFTNNYRHKLKSENVSKRHVYSVGEGCERCAHNRTVDHTDVPAENATDQSECAFRTCSVDTSEEKEERHCVKGLASSKMSIESSSEQCSVDTIEDKKKKDRNHVKGFGAGDISVKSASKLCTVNTFEDKAGKDGHYVEGFGTVDMTIESTSEAPVSSDNKGKTKNATEKEEDVASKVKRLCHGVFQQFETEDLQSLFVKDKDDRDVCFADLGVYTKNRNFRLFKSCKLGKTAAFSVAEENIYNTEVDDGRDKDRDIFLASLVTNVGHGYLTFGERPDGTQPPNKHRRTSGAPRPPTGEHIEGSGKSPYPEVDDFIVSQVSGRGGTIRRWTYFADAEVLTYDIMGYRFCYNVQRQHRSNNIKLVADLQKGMWYQKCYDPDCQAVNFKSEEFQLPASILPAYYLADDFDDLGENNENEDDAMCLLALQDVEEQLVPE</sequence>
<dbReference type="EMBL" id="JBAMIC010000002">
    <property type="protein sequence ID" value="KAK7112181.1"/>
    <property type="molecule type" value="Genomic_DNA"/>
</dbReference>
<feature type="region of interest" description="Disordered" evidence="8">
    <location>
        <begin position="604"/>
        <end position="641"/>
    </location>
</feature>
<dbReference type="AlphaFoldDB" id="A0AAN9BTC9"/>
<keyword evidence="10" id="KW-1185">Reference proteome</keyword>
<comment type="catalytic activity">
    <reaction evidence="7">
        <text>DNA(n) + a 2'-deoxyribonucleoside 5'-triphosphate = DNA(n+1) + diphosphate</text>
        <dbReference type="Rhea" id="RHEA:22508"/>
        <dbReference type="Rhea" id="RHEA-COMP:17339"/>
        <dbReference type="Rhea" id="RHEA-COMP:17340"/>
        <dbReference type="ChEBI" id="CHEBI:33019"/>
        <dbReference type="ChEBI" id="CHEBI:61560"/>
        <dbReference type="ChEBI" id="CHEBI:173112"/>
        <dbReference type="EC" id="2.7.7.7"/>
    </reaction>
    <physiologicalReaction direction="left-to-right" evidence="7">
        <dbReference type="Rhea" id="RHEA:22509"/>
    </physiologicalReaction>
</comment>
<dbReference type="Proteomes" id="UP001374579">
    <property type="component" value="Unassembled WGS sequence"/>
</dbReference>
<keyword evidence="3" id="KW-0239">DNA-directed DNA polymerase</keyword>
<dbReference type="PANTHER" id="PTHR31399">
    <property type="entry name" value="DNA-DIRECTED PRIMASE / POLYMERASE PROTEIN"/>
    <property type="match status" value="1"/>
</dbReference>
<evidence type="ECO:0000313" key="10">
    <source>
        <dbReference type="Proteomes" id="UP001374579"/>
    </source>
</evidence>
<keyword evidence="3" id="KW-0808">Transferase</keyword>
<dbReference type="GO" id="GO:0005634">
    <property type="term" value="C:nucleus"/>
    <property type="evidence" value="ECO:0007669"/>
    <property type="project" value="TreeGrafter"/>
</dbReference>
<comment type="catalytic activity">
    <reaction evidence="5">
        <text>ssDNA + n NTP = ssDNA/pppN(pN)n-1 hybrid + (n-1) diphosphate.</text>
        <dbReference type="EC" id="2.7.7.102"/>
    </reaction>
</comment>
<dbReference type="GO" id="GO:0003887">
    <property type="term" value="F:DNA-directed DNA polymerase activity"/>
    <property type="evidence" value="ECO:0007669"/>
    <property type="project" value="UniProtKB-KW"/>
</dbReference>
<comment type="similarity">
    <text evidence="1">Belongs to the eukaryotic-type primase small subunit family.</text>
</comment>
<evidence type="ECO:0000256" key="6">
    <source>
        <dbReference type="ARBA" id="ARBA00044768"/>
    </source>
</evidence>
<comment type="caution">
    <text evidence="9">The sequence shown here is derived from an EMBL/GenBank/DDBJ whole genome shotgun (WGS) entry which is preliminary data.</text>
</comment>
<evidence type="ECO:0000256" key="5">
    <source>
        <dbReference type="ARBA" id="ARBA00044677"/>
    </source>
</evidence>
<evidence type="ECO:0000256" key="2">
    <source>
        <dbReference type="ARBA" id="ARBA00012417"/>
    </source>
</evidence>
<dbReference type="EC" id="2.7.7.7" evidence="2"/>
<dbReference type="Pfam" id="PF03121">
    <property type="entry name" value="Herpes_UL52"/>
    <property type="match status" value="1"/>
</dbReference>
<evidence type="ECO:0000256" key="4">
    <source>
        <dbReference type="ARBA" id="ARBA00026139"/>
    </source>
</evidence>
<evidence type="ECO:0000256" key="1">
    <source>
        <dbReference type="ARBA" id="ARBA00009762"/>
    </source>
</evidence>
<reference evidence="9 10" key="1">
    <citation type="submission" date="2024-02" db="EMBL/GenBank/DDBJ databases">
        <title>Chromosome-scale genome assembly of the rough periwinkle Littorina saxatilis.</title>
        <authorList>
            <person name="De Jode A."/>
            <person name="Faria R."/>
            <person name="Formenti G."/>
            <person name="Sims Y."/>
            <person name="Smith T.P."/>
            <person name="Tracey A."/>
            <person name="Wood J.M.D."/>
            <person name="Zagrodzka Z.B."/>
            <person name="Johannesson K."/>
            <person name="Butlin R.K."/>
            <person name="Leder E.H."/>
        </authorList>
    </citation>
    <scope>NUCLEOTIDE SEQUENCE [LARGE SCALE GENOMIC DNA]</scope>
    <source>
        <strain evidence="9">Snail1</strain>
        <tissue evidence="9">Muscle</tissue>
    </source>
</reference>
<evidence type="ECO:0000313" key="9">
    <source>
        <dbReference type="EMBL" id="KAK7112181.1"/>
    </source>
</evidence>
<dbReference type="GO" id="GO:0031297">
    <property type="term" value="P:replication fork processing"/>
    <property type="evidence" value="ECO:0007669"/>
    <property type="project" value="TreeGrafter"/>
</dbReference>